<gene>
    <name evidence="3" type="primary">rnd</name>
    <name evidence="3" type="ORF">AQZ59_00231</name>
    <name evidence="4" type="ORF">QP858_00950</name>
</gene>
<dbReference type="GO" id="GO:0006139">
    <property type="term" value="P:nucleobase-containing compound metabolic process"/>
    <property type="evidence" value="ECO:0007669"/>
    <property type="project" value="InterPro"/>
</dbReference>
<name>A0A0W1KN36_9ACTO</name>
<dbReference type="SMART" id="SM00341">
    <property type="entry name" value="HRDC"/>
    <property type="match status" value="1"/>
</dbReference>
<dbReference type="PATRIC" id="fig|59561.3.peg.230"/>
<dbReference type="InterPro" id="IPR002121">
    <property type="entry name" value="HRDC_dom"/>
</dbReference>
<dbReference type="PROSITE" id="PS50967">
    <property type="entry name" value="HRDC"/>
    <property type="match status" value="1"/>
</dbReference>
<dbReference type="GO" id="GO:0008408">
    <property type="term" value="F:3'-5' exonuclease activity"/>
    <property type="evidence" value="ECO:0007669"/>
    <property type="project" value="InterPro"/>
</dbReference>
<feature type="region of interest" description="Disordered" evidence="1">
    <location>
        <begin position="1"/>
        <end position="22"/>
    </location>
</feature>
<reference evidence="4" key="2">
    <citation type="submission" date="2023-05" db="EMBL/GenBank/DDBJ databases">
        <title>Genomic Catalog of Human Bladder Bacteria.</title>
        <authorList>
            <person name="Du J."/>
        </authorList>
    </citation>
    <scope>NUCLEOTIDE SEQUENCE</scope>
    <source>
        <strain evidence="4">UMB1304A</strain>
    </source>
</reference>
<proteinExistence type="predicted"/>
<dbReference type="GO" id="GO:0000166">
    <property type="term" value="F:nucleotide binding"/>
    <property type="evidence" value="ECO:0007669"/>
    <property type="project" value="InterPro"/>
</dbReference>
<dbReference type="Pfam" id="PF00570">
    <property type="entry name" value="HRDC"/>
    <property type="match status" value="1"/>
</dbReference>
<keyword evidence="5" id="KW-1185">Reference proteome</keyword>
<dbReference type="SUPFAM" id="SSF47819">
    <property type="entry name" value="HRDC-like"/>
    <property type="match status" value="1"/>
</dbReference>
<dbReference type="GO" id="GO:0033890">
    <property type="term" value="F:ribonuclease D activity"/>
    <property type="evidence" value="ECO:0007669"/>
    <property type="project" value="UniProtKB-EC"/>
</dbReference>
<organism evidence="3 5">
    <name type="scientific">Trueperella bernardiae</name>
    <dbReference type="NCBI Taxonomy" id="59561"/>
    <lineage>
        <taxon>Bacteria</taxon>
        <taxon>Bacillati</taxon>
        <taxon>Actinomycetota</taxon>
        <taxon>Actinomycetes</taxon>
        <taxon>Actinomycetales</taxon>
        <taxon>Actinomycetaceae</taxon>
        <taxon>Trueperella</taxon>
    </lineage>
</organism>
<evidence type="ECO:0000259" key="2">
    <source>
        <dbReference type="PROSITE" id="PS50967"/>
    </source>
</evidence>
<evidence type="ECO:0000313" key="5">
    <source>
        <dbReference type="Proteomes" id="UP000054404"/>
    </source>
</evidence>
<dbReference type="Pfam" id="PF01612">
    <property type="entry name" value="DNA_pol_A_exo1"/>
    <property type="match status" value="1"/>
</dbReference>
<feature type="domain" description="HRDC" evidence="2">
    <location>
        <begin position="221"/>
        <end position="301"/>
    </location>
</feature>
<dbReference type="CDD" id="cd06142">
    <property type="entry name" value="RNaseD_exo"/>
    <property type="match status" value="1"/>
</dbReference>
<evidence type="ECO:0000313" key="4">
    <source>
        <dbReference type="EMBL" id="MDK8601033.1"/>
    </source>
</evidence>
<dbReference type="PANTHER" id="PTHR47649">
    <property type="entry name" value="RIBONUCLEASE D"/>
    <property type="match status" value="1"/>
</dbReference>
<dbReference type="InterPro" id="IPR002562">
    <property type="entry name" value="3'-5'_exonuclease_dom"/>
</dbReference>
<dbReference type="GO" id="GO:0003676">
    <property type="term" value="F:nucleic acid binding"/>
    <property type="evidence" value="ECO:0007669"/>
    <property type="project" value="InterPro"/>
</dbReference>
<dbReference type="InterPro" id="IPR044876">
    <property type="entry name" value="HRDC_dom_sf"/>
</dbReference>
<evidence type="ECO:0000256" key="1">
    <source>
        <dbReference type="SAM" id="MobiDB-lite"/>
    </source>
</evidence>
<evidence type="ECO:0000313" key="3">
    <source>
        <dbReference type="EMBL" id="KTF04928.1"/>
    </source>
</evidence>
<dbReference type="InterPro" id="IPR041605">
    <property type="entry name" value="Exo_C"/>
</dbReference>
<dbReference type="Proteomes" id="UP000054404">
    <property type="component" value="Unassembled WGS sequence"/>
</dbReference>
<dbReference type="SUPFAM" id="SSF53098">
    <property type="entry name" value="Ribonuclease H-like"/>
    <property type="match status" value="1"/>
</dbReference>
<dbReference type="EMBL" id="LNIZ01000001">
    <property type="protein sequence ID" value="KTF04928.1"/>
    <property type="molecule type" value="Genomic_DNA"/>
</dbReference>
<dbReference type="STRING" id="59561.AQZ59_00231"/>
<dbReference type="AlphaFoldDB" id="A0A0W1KN36"/>
<dbReference type="RefSeq" id="WP_062612355.1">
    <property type="nucleotide sequence ID" value="NZ_CAUPHE010000029.1"/>
</dbReference>
<dbReference type="InterPro" id="IPR051086">
    <property type="entry name" value="RNase_D-like"/>
</dbReference>
<reference evidence="3 5" key="1">
    <citation type="submission" date="2015-11" db="EMBL/GenBank/DDBJ databases">
        <title>Draft Genome Sequence of the Type Strain Trueperella bernardiae LCDC 89-0504T, Isolated from Blood Culture.</title>
        <authorList>
            <person name="Bernier A.-M."/>
            <person name="Bernard K."/>
        </authorList>
    </citation>
    <scope>NUCLEOTIDE SEQUENCE [LARGE SCALE GENOMIC DNA]</scope>
    <source>
        <strain evidence="3 5">LCDC 89-0504</strain>
    </source>
</reference>
<dbReference type="EMBL" id="JASPDQ010000002">
    <property type="protein sequence ID" value="MDK8601033.1"/>
    <property type="molecule type" value="Genomic_DNA"/>
</dbReference>
<dbReference type="InterPro" id="IPR010997">
    <property type="entry name" value="HRDC-like_sf"/>
</dbReference>
<accession>A0A0W1KN36</accession>
<dbReference type="OrthoDB" id="144122at2"/>
<keyword evidence="3" id="KW-0378">Hydrolase</keyword>
<dbReference type="Pfam" id="PF18305">
    <property type="entry name" value="DNA_pol_A_exoN"/>
    <property type="match status" value="1"/>
</dbReference>
<dbReference type="Gene3D" id="1.10.150.80">
    <property type="entry name" value="HRDC domain"/>
    <property type="match status" value="2"/>
</dbReference>
<dbReference type="InterPro" id="IPR036397">
    <property type="entry name" value="RNaseH_sf"/>
</dbReference>
<comment type="caution">
    <text evidence="3">The sequence shown here is derived from an EMBL/GenBank/DDBJ whole genome shotgun (WGS) entry which is preliminary data.</text>
</comment>
<dbReference type="Proteomes" id="UP001225576">
    <property type="component" value="Unassembled WGS sequence"/>
</dbReference>
<dbReference type="PANTHER" id="PTHR47649:SF1">
    <property type="entry name" value="RIBONUCLEASE D"/>
    <property type="match status" value="1"/>
</dbReference>
<dbReference type="EC" id="3.1.13.5" evidence="3"/>
<dbReference type="Gene3D" id="3.30.420.10">
    <property type="entry name" value="Ribonuclease H-like superfamily/Ribonuclease H"/>
    <property type="match status" value="1"/>
</dbReference>
<protein>
    <submittedName>
        <fullName evidence="4">HRDC domain-containing protein</fullName>
    </submittedName>
    <submittedName>
        <fullName evidence="3">Ribonuclease D</fullName>
        <ecNumber evidence="3">3.1.13.5</ecNumber>
    </submittedName>
</protein>
<sequence>MTLPEPARLLDKPREGLPPVTHDDIDDAVARLAAGTGPFGVDTERANEMHYSSRAYLIQIRREGAGTVLIDPVGIEDRLDGLKKIMNEAWILHAAHQDLVCMAELGLRPTSVFDTEVAALLLGYEKISLQAVCERALGWTLAKEYSRSDWAQRPLPLPMLTYAALDVELLGELREVMTAELKELGRFEWFAQECEEVRLRKPAPPHQQPWRRSSRQAGIRDQRALAMLRELWNARDDLAKRRDLAPHKVLPNAVLAELAKRKPRSRADVATSSLLRKGARKQDADTWWHAIDIAWHLDERMLPERRFSEQRDPFPPTNEWVRKRPEAAERWARLRPTVLEIAEELGIRQEVVLKPRTQKLVAWNGWDSLTELEAHLAEDGARPWQIELTARRIDDAVRG</sequence>
<dbReference type="InterPro" id="IPR012337">
    <property type="entry name" value="RNaseH-like_sf"/>
</dbReference>
<dbReference type="SMART" id="SM00474">
    <property type="entry name" value="35EXOc"/>
    <property type="match status" value="1"/>
</dbReference>